<dbReference type="RefSeq" id="XP_044360374.1">
    <property type="nucleotide sequence ID" value="XM_044504439.1"/>
</dbReference>
<reference evidence="3" key="2">
    <citation type="submission" date="2018-10" db="UniProtKB">
        <authorList>
            <consortium name="EnsemblPlants"/>
        </authorList>
    </citation>
    <scope>IDENTIFICATION</scope>
</reference>
<dbReference type="Gramene" id="TraesCS4A02G144100.1">
    <property type="protein sequence ID" value="TraesCS4A02G144100.1"/>
    <property type="gene ID" value="TraesCS4A02G144100"/>
</dbReference>
<organism evidence="3">
    <name type="scientific">Triticum aestivum</name>
    <name type="common">Wheat</name>
    <dbReference type="NCBI Taxonomy" id="4565"/>
    <lineage>
        <taxon>Eukaryota</taxon>
        <taxon>Viridiplantae</taxon>
        <taxon>Streptophyta</taxon>
        <taxon>Embryophyta</taxon>
        <taxon>Tracheophyta</taxon>
        <taxon>Spermatophyta</taxon>
        <taxon>Magnoliopsida</taxon>
        <taxon>Liliopsida</taxon>
        <taxon>Poales</taxon>
        <taxon>Poaceae</taxon>
        <taxon>BOP clade</taxon>
        <taxon>Pooideae</taxon>
        <taxon>Triticodae</taxon>
        <taxon>Triticeae</taxon>
        <taxon>Triticinae</taxon>
        <taxon>Triticum</taxon>
    </lineage>
</organism>
<evidence type="ECO:0000259" key="2">
    <source>
        <dbReference type="Pfam" id="PF12776"/>
    </source>
</evidence>
<dbReference type="InterPro" id="IPR024752">
    <property type="entry name" value="Myb/SANT-like_dom"/>
</dbReference>
<dbReference type="Gramene" id="TraesJUL4A03G02082230.1">
    <property type="protein sequence ID" value="TraesJUL4A03G02082230.1"/>
    <property type="gene ID" value="TraesJUL4A03G02082230"/>
</dbReference>
<dbReference type="Gramene" id="TraesCS4A03G0330100.1">
    <property type="protein sequence ID" value="TraesCS4A03G0330100.1.CDS"/>
    <property type="gene ID" value="TraesCS4A03G0330100"/>
</dbReference>
<feature type="domain" description="Myb/SANT-like" evidence="2">
    <location>
        <begin position="13"/>
        <end position="108"/>
    </location>
</feature>
<evidence type="ECO:0000256" key="1">
    <source>
        <dbReference type="SAM" id="MobiDB-lite"/>
    </source>
</evidence>
<accession>A0A3B6HVE5</accession>
<feature type="region of interest" description="Disordered" evidence="1">
    <location>
        <begin position="161"/>
        <end position="184"/>
    </location>
</feature>
<gene>
    <name evidence="3" type="primary">LOC123081954</name>
</gene>
<name>A0A3B6HVE5_WHEAT</name>
<dbReference type="Proteomes" id="UP000019116">
    <property type="component" value="Chromosome 4A"/>
</dbReference>
<proteinExistence type="predicted"/>
<sequence length="272" mass="30706">MDVEKKGGRNYLTWTDEMDEAMLNVFVEHYNRGDRAQNGWKPHVYTAVVKNVRAKCNVDITKENVISRCKTIDRHYVNVSKMLSTSGFGWDWIHNKLMVDSEDVWSNYVKANKDAACYRHKVIKFWDSISLVFSKDHATGTGARTAGESATEMAVENVNNINTDSAATSSTQTGEEQKRKRYRSDDSIASMLGEKLDNFTSAYKADIAQVAPPEKPSSPEEILDALNAIVGLDDDGLLAAYDILIADDRKFKALMALPERMKKKWILKQINQ</sequence>
<dbReference type="EnsemblPlants" id="TraesCS4A02G144100.1">
    <property type="protein sequence ID" value="TraesCS4A02G144100.1"/>
    <property type="gene ID" value="TraesCS4A02G144100"/>
</dbReference>
<dbReference type="RefSeq" id="XP_044360373.1">
    <property type="nucleotide sequence ID" value="XM_044504438.1"/>
</dbReference>
<keyword evidence="4" id="KW-1185">Reference proteome</keyword>
<dbReference type="GeneID" id="123081954"/>
<dbReference type="Gramene" id="TraesLDM3B03G01754190.1">
    <property type="protein sequence ID" value="TraesLDM3B03G01754190.1"/>
    <property type="gene ID" value="TraesLDM3B03G01754190"/>
</dbReference>
<feature type="compositionally biased region" description="Polar residues" evidence="1">
    <location>
        <begin position="161"/>
        <end position="174"/>
    </location>
</feature>
<dbReference type="Gramene" id="TraesARI4A03G02099440.1">
    <property type="protein sequence ID" value="TraesARI4A03G02099440.1"/>
    <property type="gene ID" value="TraesARI4A03G02099440"/>
</dbReference>
<dbReference type="Gramene" id="TraesPARA_EIv1.0_1275770.1">
    <property type="protein sequence ID" value="TraesPARA_EIv1.0_1275770.1.CDS"/>
    <property type="gene ID" value="TraesPARA_EIv1.0_1275770"/>
</dbReference>
<dbReference type="OMA" id="IAVNSHF"/>
<feature type="compositionally biased region" description="Basic and acidic residues" evidence="1">
    <location>
        <begin position="175"/>
        <end position="184"/>
    </location>
</feature>
<dbReference type="PANTHER" id="PTHR46929:SF16">
    <property type="entry name" value="MYB_SANT-LIKE DOMAIN-CONTAINING PROTEIN"/>
    <property type="match status" value="1"/>
</dbReference>
<dbReference type="OrthoDB" id="635191at2759"/>
<evidence type="ECO:0000313" key="3">
    <source>
        <dbReference type="EnsemblPlants" id="TraesCS4A02G144100.1"/>
    </source>
</evidence>
<dbReference type="STRING" id="4565.A0A3B6HVE5"/>
<dbReference type="Gramene" id="TraesSYM4A03G02089470.1">
    <property type="protein sequence ID" value="TraesSYM4A03G02089470.1"/>
    <property type="gene ID" value="TraesSYM4A03G02089470"/>
</dbReference>
<dbReference type="AlphaFoldDB" id="A0A3B6HVE5"/>
<protein>
    <recommendedName>
        <fullName evidence="2">Myb/SANT-like domain-containing protein</fullName>
    </recommendedName>
</protein>
<dbReference type="Pfam" id="PF12776">
    <property type="entry name" value="Myb_DNA-bind_3"/>
    <property type="match status" value="1"/>
</dbReference>
<evidence type="ECO:0000313" key="4">
    <source>
        <dbReference type="Proteomes" id="UP000019116"/>
    </source>
</evidence>
<reference evidence="3" key="1">
    <citation type="submission" date="2018-08" db="EMBL/GenBank/DDBJ databases">
        <authorList>
            <person name="Rossello M."/>
        </authorList>
    </citation>
    <scope>NUCLEOTIDE SEQUENCE [LARGE SCALE GENOMIC DNA]</scope>
    <source>
        <strain evidence="3">cv. Chinese Spring</strain>
    </source>
</reference>
<dbReference type="PANTHER" id="PTHR46929">
    <property type="entry name" value="EXPRESSED PROTEIN"/>
    <property type="match status" value="1"/>
</dbReference>